<dbReference type="EMBL" id="KZ505732">
    <property type="protein sequence ID" value="PKU45989.1"/>
    <property type="molecule type" value="Genomic_DNA"/>
</dbReference>
<proteinExistence type="predicted"/>
<dbReference type="AlphaFoldDB" id="A0A2I0UIW1"/>
<evidence type="ECO:0000313" key="1">
    <source>
        <dbReference type="EMBL" id="PKU45989.1"/>
    </source>
</evidence>
<name>A0A2I0UIW1_LIMLA</name>
<reference evidence="2" key="2">
    <citation type="submission" date="2017-12" db="EMBL/GenBank/DDBJ databases">
        <title>Genome sequence of the Bar-tailed Godwit (Limosa lapponica baueri).</title>
        <authorList>
            <person name="Lima N.C.B."/>
            <person name="Parody-Merino A.M."/>
            <person name="Battley P.F."/>
            <person name="Fidler A.E."/>
            <person name="Prosdocimi F."/>
        </authorList>
    </citation>
    <scope>NUCLEOTIDE SEQUENCE [LARGE SCALE GENOMIC DNA]</scope>
</reference>
<accession>A0A2I0UIW1</accession>
<sequence length="177" mass="19812">MTDHRGRTLSHILQGSSHLFVGQLAEKKEQDIRYPSKNLKLMWYPVKTRDLPPARVDLEPIPQPESPILGEQPPPCSFLGKAENADSSAFSWEREEQGKFLPGDPVTLAAQGSGVAFMMFLAMLSQGYDELALHKQKCHRQCEKLDEKVHMSSFGLYGLEPASIGVNRNLSIDFNES</sequence>
<reference evidence="2" key="1">
    <citation type="submission" date="2017-11" db="EMBL/GenBank/DDBJ databases">
        <authorList>
            <person name="Lima N.C."/>
            <person name="Parody-Merino A.M."/>
            <person name="Battley P.F."/>
            <person name="Fidler A.E."/>
            <person name="Prosdocimi F."/>
        </authorList>
    </citation>
    <scope>NUCLEOTIDE SEQUENCE [LARGE SCALE GENOMIC DNA]</scope>
</reference>
<dbReference type="Proteomes" id="UP000233556">
    <property type="component" value="Unassembled WGS sequence"/>
</dbReference>
<keyword evidence="2" id="KW-1185">Reference proteome</keyword>
<organism evidence="1 2">
    <name type="scientific">Limosa lapponica baueri</name>
    <dbReference type="NCBI Taxonomy" id="1758121"/>
    <lineage>
        <taxon>Eukaryota</taxon>
        <taxon>Metazoa</taxon>
        <taxon>Chordata</taxon>
        <taxon>Craniata</taxon>
        <taxon>Vertebrata</taxon>
        <taxon>Euteleostomi</taxon>
        <taxon>Archelosauria</taxon>
        <taxon>Archosauria</taxon>
        <taxon>Dinosauria</taxon>
        <taxon>Saurischia</taxon>
        <taxon>Theropoda</taxon>
        <taxon>Coelurosauria</taxon>
        <taxon>Aves</taxon>
        <taxon>Neognathae</taxon>
        <taxon>Neoaves</taxon>
        <taxon>Charadriiformes</taxon>
        <taxon>Scolopacidae</taxon>
        <taxon>Limosa</taxon>
    </lineage>
</organism>
<gene>
    <name evidence="1" type="ORF">llap_3690</name>
</gene>
<evidence type="ECO:0000313" key="2">
    <source>
        <dbReference type="Proteomes" id="UP000233556"/>
    </source>
</evidence>
<protein>
    <submittedName>
        <fullName evidence="1">Uncharacterized protein</fullName>
    </submittedName>
</protein>